<dbReference type="EMBL" id="JH660683">
    <property type="protein sequence ID" value="EIM31442.1"/>
    <property type="molecule type" value="Genomic_DNA"/>
</dbReference>
<gene>
    <name evidence="3" type="ORF">LepocDRAFT_00001720</name>
</gene>
<dbReference type="CDD" id="cd05257">
    <property type="entry name" value="Arna_like_SDR_e"/>
    <property type="match status" value="1"/>
</dbReference>
<dbReference type="Gene3D" id="3.40.50.720">
    <property type="entry name" value="NAD(P)-binding Rossmann-like Domain"/>
    <property type="match status" value="1"/>
</dbReference>
<keyword evidence="4" id="KW-1185">Reference proteome</keyword>
<dbReference type="InterPro" id="IPR036291">
    <property type="entry name" value="NAD(P)-bd_dom_sf"/>
</dbReference>
<organism evidence="3 4">
    <name type="scientific">Leptothrix ochracea L12</name>
    <dbReference type="NCBI Taxonomy" id="735332"/>
    <lineage>
        <taxon>Bacteria</taxon>
        <taxon>Pseudomonadati</taxon>
        <taxon>Pseudomonadota</taxon>
        <taxon>Betaproteobacteria</taxon>
        <taxon>Burkholderiales</taxon>
        <taxon>Sphaerotilaceae</taxon>
        <taxon>Leptothrix</taxon>
    </lineage>
</organism>
<sequence length="367" mass="41765">MEATLGRSTVERFGRIDNPPMLKVLILGVNGFIGHHLTRRIIETTDWHVYGMDMQSDRVTPWLNHPNFHFFEGDLTINKEWIEYHVKKCDVVLPLVAIATPATYVREPLRVFELDFEANLPVIRQCVKYKKRLVFPSTSEVYGMCQDEAFDPDTSPLVCGPINKPRWIYASAKQLMDRVIHAYGQQEGLNYTLFRPFNWIGPGLDSLHTAKEGSSRVITQFLGHLVRGEPIRLVDGGGQQRCFTYIDDGIDALMTILHNPENKAAAQIYNIGHPGNNYSVRELAEMMLALAAQRPEYQIQASRVALIDIASGDYYGDGYQDVTRRVPKIDNTCADLDWVPKVSMAEALVRIFDHYRDQIEVASHLND</sequence>
<dbReference type="InterPro" id="IPR045869">
    <property type="entry name" value="Arna-like_SDR_e"/>
</dbReference>
<dbReference type="InterPro" id="IPR001509">
    <property type="entry name" value="Epimerase_deHydtase"/>
</dbReference>
<reference evidence="3 4" key="1">
    <citation type="submission" date="2012-04" db="EMBL/GenBank/DDBJ databases">
        <title>Improved High-Quality Draft sequence of Leptothrix ochracea L12.</title>
        <authorList>
            <consortium name="US DOE Joint Genome Institute"/>
            <person name="Lucas S."/>
            <person name="Han J."/>
            <person name="Lapidus A."/>
            <person name="Cheng J.-F."/>
            <person name="Goodwin L."/>
            <person name="Pitluck S."/>
            <person name="Peters L."/>
            <person name="Zeytun A."/>
            <person name="Detter J.C."/>
            <person name="Han C."/>
            <person name="Tapia R."/>
            <person name="Land M."/>
            <person name="Hauser L."/>
            <person name="Kyrpides N."/>
            <person name="Ivanova N."/>
            <person name="Pagani I."/>
            <person name="Stepanauskas R."/>
            <person name="Masland D."/>
            <person name="Poulton N."/>
            <person name="Emerson D."/>
            <person name="Fleming E."/>
            <person name="Woyke T."/>
        </authorList>
    </citation>
    <scope>NUCLEOTIDE SEQUENCE [LARGE SCALE GENOMIC DNA]</scope>
    <source>
        <strain evidence="3 4">L12</strain>
    </source>
</reference>
<dbReference type="AlphaFoldDB" id="I4Z5F0"/>
<dbReference type="GO" id="GO:0016831">
    <property type="term" value="F:carboxy-lyase activity"/>
    <property type="evidence" value="ECO:0007669"/>
    <property type="project" value="InterPro"/>
</dbReference>
<evidence type="ECO:0000259" key="2">
    <source>
        <dbReference type="Pfam" id="PF01370"/>
    </source>
</evidence>
<keyword evidence="1" id="KW-0520">NAD</keyword>
<dbReference type="Pfam" id="PF01370">
    <property type="entry name" value="Epimerase"/>
    <property type="match status" value="1"/>
</dbReference>
<dbReference type="SUPFAM" id="SSF51735">
    <property type="entry name" value="NAD(P)-binding Rossmann-fold domains"/>
    <property type="match status" value="1"/>
</dbReference>
<proteinExistence type="predicted"/>
<dbReference type="PANTHER" id="PTHR43245">
    <property type="entry name" value="BIFUNCTIONAL POLYMYXIN RESISTANCE PROTEIN ARNA"/>
    <property type="match status" value="1"/>
</dbReference>
<dbReference type="PANTHER" id="PTHR43245:SF13">
    <property type="entry name" value="UDP-D-APIOSE_UDP-D-XYLOSE SYNTHASE 2"/>
    <property type="match status" value="1"/>
</dbReference>
<accession>I4Z5F0</accession>
<evidence type="ECO:0000313" key="4">
    <source>
        <dbReference type="Proteomes" id="UP000053899"/>
    </source>
</evidence>
<protein>
    <submittedName>
        <fullName evidence="3">Nucleoside-diphosphate-sugar epimerase</fullName>
    </submittedName>
</protein>
<dbReference type="HOGENOM" id="CLU_007383_7_0_4"/>
<name>I4Z5F0_9BURK</name>
<dbReference type="InterPro" id="IPR050177">
    <property type="entry name" value="Lipid_A_modif_metabolic_enz"/>
</dbReference>
<evidence type="ECO:0000256" key="1">
    <source>
        <dbReference type="ARBA" id="ARBA00023027"/>
    </source>
</evidence>
<feature type="domain" description="NAD-dependent epimerase/dehydratase" evidence="2">
    <location>
        <begin position="24"/>
        <end position="272"/>
    </location>
</feature>
<evidence type="ECO:0000313" key="3">
    <source>
        <dbReference type="EMBL" id="EIM31442.1"/>
    </source>
</evidence>
<dbReference type="NCBIfam" id="NF008872">
    <property type="entry name" value="PRK11908.1"/>
    <property type="match status" value="1"/>
</dbReference>
<dbReference type="Proteomes" id="UP000053899">
    <property type="component" value="Unassembled WGS sequence"/>
</dbReference>